<evidence type="ECO:0000313" key="14">
    <source>
        <dbReference type="EMBL" id="PKZ29231.1"/>
    </source>
</evidence>
<comment type="caution">
    <text evidence="14">The sequence shown here is derived from an EMBL/GenBank/DDBJ whole genome shotgun (WGS) entry which is preliminary data.</text>
</comment>
<dbReference type="SUPFAM" id="SSF101967">
    <property type="entry name" value="Adhesin YadA, collagen-binding domain"/>
    <property type="match status" value="3"/>
</dbReference>
<dbReference type="Proteomes" id="UP000234639">
    <property type="component" value="Unassembled WGS sequence"/>
</dbReference>
<dbReference type="Pfam" id="PF05662">
    <property type="entry name" value="YadA_stalk"/>
    <property type="match status" value="4"/>
</dbReference>
<dbReference type="Gene3D" id="3.30.1300.30">
    <property type="entry name" value="GSPII I/J protein-like"/>
    <property type="match status" value="1"/>
</dbReference>
<dbReference type="InterPro" id="IPR045584">
    <property type="entry name" value="Pilin-like"/>
</dbReference>
<dbReference type="RefSeq" id="WP_101637257.1">
    <property type="nucleotide sequence ID" value="NZ_PKHU01000004.1"/>
</dbReference>
<dbReference type="Gene3D" id="1.20.5.170">
    <property type="match status" value="1"/>
</dbReference>
<dbReference type="GO" id="GO:0009279">
    <property type="term" value="C:cell outer membrane"/>
    <property type="evidence" value="ECO:0007669"/>
    <property type="project" value="UniProtKB-SubCell"/>
</dbReference>
<comment type="similarity">
    <text evidence="3">Belongs to the autotransporter-2 (AT-2) (TC 1.B.40) family.</text>
</comment>
<feature type="domain" description="Trimeric autotransporter adhesin YadA-like head" evidence="12">
    <location>
        <begin position="1644"/>
        <end position="1659"/>
    </location>
</feature>
<evidence type="ECO:0000256" key="5">
    <source>
        <dbReference type="ARBA" id="ARBA00022452"/>
    </source>
</evidence>
<keyword evidence="8" id="KW-0653">Protein transport</keyword>
<evidence type="ECO:0000256" key="10">
    <source>
        <dbReference type="ARBA" id="ARBA00023237"/>
    </source>
</evidence>
<evidence type="ECO:0000256" key="6">
    <source>
        <dbReference type="ARBA" id="ARBA00022692"/>
    </source>
</evidence>
<feature type="domain" description="Trimeric autotransporter adhesin YadA-like stalk" evidence="13">
    <location>
        <begin position="492"/>
        <end position="534"/>
    </location>
</feature>
<dbReference type="GO" id="GO:0009986">
    <property type="term" value="C:cell surface"/>
    <property type="evidence" value="ECO:0007669"/>
    <property type="project" value="UniProtKB-SubCell"/>
</dbReference>
<evidence type="ECO:0000256" key="4">
    <source>
        <dbReference type="ARBA" id="ARBA00022448"/>
    </source>
</evidence>
<dbReference type="InterPro" id="IPR008640">
    <property type="entry name" value="Adhesin_Head_dom"/>
</dbReference>
<feature type="domain" description="Trimeric autotransporter adhesin YadA-like stalk" evidence="13">
    <location>
        <begin position="866"/>
        <end position="895"/>
    </location>
</feature>
<accession>A0A2I1NA40</accession>
<feature type="domain" description="Trimeric autotransporter adhesin YadA-like stalk" evidence="13">
    <location>
        <begin position="1692"/>
        <end position="1730"/>
    </location>
</feature>
<name>A0A2I1NA40_9BACT</name>
<evidence type="ECO:0000259" key="12">
    <source>
        <dbReference type="Pfam" id="PF05658"/>
    </source>
</evidence>
<evidence type="ECO:0000259" key="13">
    <source>
        <dbReference type="Pfam" id="PF05662"/>
    </source>
</evidence>
<dbReference type="InterPro" id="IPR005594">
    <property type="entry name" value="YadA_C"/>
</dbReference>
<dbReference type="Pfam" id="PF03895">
    <property type="entry name" value="YadA_anchor"/>
    <property type="match status" value="1"/>
</dbReference>
<reference evidence="14 15" key="1">
    <citation type="submission" date="2017-12" db="EMBL/GenBank/DDBJ databases">
        <title>Phylogenetic diversity of female urinary microbiome.</title>
        <authorList>
            <person name="Thomas-White K."/>
            <person name="Wolfe A.J."/>
        </authorList>
    </citation>
    <scope>NUCLEOTIDE SEQUENCE [LARGE SCALE GENOMIC DNA]</scope>
    <source>
        <strain evidence="14 15">UMB0112</strain>
    </source>
</reference>
<evidence type="ECO:0000256" key="1">
    <source>
        <dbReference type="ARBA" id="ARBA00004241"/>
    </source>
</evidence>
<keyword evidence="10" id="KW-0998">Cell outer membrane</keyword>
<keyword evidence="4" id="KW-0813">Transport</keyword>
<feature type="domain" description="Trimeric autotransporter adhesin YadA-like C-terminal membrane anchor" evidence="11">
    <location>
        <begin position="1742"/>
        <end position="1802"/>
    </location>
</feature>
<evidence type="ECO:0000256" key="2">
    <source>
        <dbReference type="ARBA" id="ARBA00004442"/>
    </source>
</evidence>
<feature type="domain" description="Trimeric autotransporter adhesin YadA-like stalk" evidence="13">
    <location>
        <begin position="1593"/>
        <end position="1620"/>
    </location>
</feature>
<evidence type="ECO:0000313" key="15">
    <source>
        <dbReference type="Proteomes" id="UP000234639"/>
    </source>
</evidence>
<dbReference type="EMBL" id="PKHU01000004">
    <property type="protein sequence ID" value="PKZ29231.1"/>
    <property type="molecule type" value="Genomic_DNA"/>
</dbReference>
<feature type="domain" description="Trimeric autotransporter adhesin YadA-like head" evidence="12">
    <location>
        <begin position="335"/>
        <end position="359"/>
    </location>
</feature>
<feature type="domain" description="Trimeric autotransporter adhesin YadA-like head" evidence="12">
    <location>
        <begin position="98"/>
        <end position="120"/>
    </location>
</feature>
<organism evidence="14 15">
    <name type="scientific">Campylobacter ureolyticus</name>
    <dbReference type="NCBI Taxonomy" id="827"/>
    <lineage>
        <taxon>Bacteria</taxon>
        <taxon>Pseudomonadati</taxon>
        <taxon>Campylobacterota</taxon>
        <taxon>Epsilonproteobacteria</taxon>
        <taxon>Campylobacterales</taxon>
        <taxon>Campylobacteraceae</taxon>
        <taxon>Campylobacter</taxon>
    </lineage>
</organism>
<evidence type="ECO:0000256" key="9">
    <source>
        <dbReference type="ARBA" id="ARBA00023136"/>
    </source>
</evidence>
<protein>
    <submittedName>
        <fullName evidence="14">Uncharacterized protein</fullName>
    </submittedName>
</protein>
<gene>
    <name evidence="14" type="ORF">CYJ41_05170</name>
</gene>
<keyword evidence="5" id="KW-1134">Transmembrane beta strand</keyword>
<dbReference type="Gene3D" id="2.150.10.10">
    <property type="entry name" value="Serralysin-like metalloprotease, C-terminal"/>
    <property type="match status" value="5"/>
</dbReference>
<evidence type="ECO:0000256" key="3">
    <source>
        <dbReference type="ARBA" id="ARBA00005848"/>
    </source>
</evidence>
<keyword evidence="7" id="KW-0732">Signal</keyword>
<evidence type="ECO:0000256" key="8">
    <source>
        <dbReference type="ARBA" id="ARBA00022927"/>
    </source>
</evidence>
<keyword evidence="9" id="KW-0472">Membrane</keyword>
<keyword evidence="6" id="KW-0812">Transmembrane</keyword>
<sequence length="1802" mass="189393">MNKIFKLKSRGNKCVVVSEIASSKDKTKNTVVGSGFGISTICKSGYLAYMLALVFATNANAINFQTQGTTAYGDRDVAIGEGATVGYLYGRQWYQVFNSIAIGYGAKAKSNSSLSIGQNAGDAFIGNFDGKFLLPSQDDIYIGFNAGNNYKYNPGRTDDNKAMKWGSIFLGERAGMNSDTAGAIMIGSDSGVNQTGYQNILIGDNAGVYDLNRFLATQDPNFPRKAGERNVVLGNQNITDSRFDKSYINDTVSVGTMARSSATQGIAIGSAFVEKSDSYSESRSNLDKSAAKDSLGAIVEGQRGIAIGASNANQKKTINKDNKEINVNVGARAFGDDSIALGTDTTTAGANSIVMGKNSRVEIKDQVISKNQKDLNSKLANSMVIGSDSNISSKNSAIFGNTNNITAQNSYAIGNNNEVTSDNTYVLGSNVEKTTENSVFLGNDSAYVTDGDTTKGTAKYAQDKIGNLNHKFSGGDNVAGVVSVGSQNQTRRIQNVAPGLISDKSTDAINGSQLYATNQILSKSLETLKNTLGGNANIDQDSGAINFTNIGGTGQNNINDAIKVALSSGGTGGTTIVQGGSDHIVKYVDENFHVLDKDGDGYFRVDDNGNRISKDGQTLAKALDGKYYLDSDVDQNGKLKGFQWDDRAKSWTKTEVITTNFGDLNGGGNIKDFADEDGIVGVIKDGKKANYVIPNGSLTVGDHTYTIDELKELDKFARDNGYYGYEDSTFDKGIWYDLTNEFVEERDGKYYIKNKANNEILYLATRTGGATPKLGFYKAGDIQKEKDGKTFKTIEIGGKKVYLAIAGRARAGEHRTAAGGQGNDFVFEPTNDISSKVGYTDNANIKRAHVIAPNNSSTNPNIYLGNVKGGILSNDAVNVAQLKKYNKHLNDILGGDLKNDNVTDGSADPYIDAPANGWGGTGEKVLNDALTDIKNSTDKGLKFVANSGEHTAKLGTQISIKGDAANTTWANFDSGKNIMTNIDGNNIVVGLSKDLKDINSITTEKGGNLVINAGDKKYTFDNGKNPDEGTNVVTNDKLTTQVTKAVGDSKFTITGDENTKGEVKLKDGLSITGDTAITTTAEDGKLKLALNKTGLATTLNDTFLKTDGSNIGDDTKKSKFGENVGTSDITADGTKLVQEKAVKSYVDNATKDINTKINDGLTFTANDGTHKAALGTTVSVKGDAANTTWANFDSGKNIMTNIDGNNIVVGLSKDLKDINSITTEKGGNLVINAGDKKYTFDNGKNPDEGTNVVTNSDLKKAVKQINTQVGSVNLNIAGDHGTKGSVKLSSGALNINGDGKNITTSVKNGEVKVALNDEINLGNVGENKINLGKDGLKITQADGSKGPSITADGIAMNDKQITGLKSGLDGLGQNGKDGTIADYKKLSDAEKEKYKHNAATIGDLATVDGKIVNVSTNINNIIGDTYIKDDGNGNKTINVDKIKKDLATNSASGQKLVVADGKGAIDTIVNSIKNINTQGTRFFHVNDGHQVKGTGKDEHDSSAGSKGGVAIGMQAKVGNNAENAISIGTNSITSVASGVALGSGSVANRKALDGTTKKDVYLFDNKDVADTVANTKGAISVGSDKVGNKFTRQITGVAAGTQDSDAVNVAQLKAVQRVSQSAQWIAADNRKFDKNGKIVDNNIQAEAKGVNSVAIGAGSNTKVVSNGRVIERPNTVSVGGLNKDGTVTQRTISNVAPGVLDSDAATMGQLRAGLNDVYGKLGEYKKDASAGTASALAVGNLPQATIPGKGMVSLGSGFYDGQSAMAIGLSKMSDSGKWVFKGSASYDSQDKAGAALSVGFHF</sequence>
<dbReference type="GO" id="GO:0015031">
    <property type="term" value="P:protein transport"/>
    <property type="evidence" value="ECO:0007669"/>
    <property type="project" value="UniProtKB-KW"/>
</dbReference>
<dbReference type="Pfam" id="PF05658">
    <property type="entry name" value="YadA_head"/>
    <property type="match status" value="3"/>
</dbReference>
<evidence type="ECO:0000256" key="7">
    <source>
        <dbReference type="ARBA" id="ARBA00022729"/>
    </source>
</evidence>
<evidence type="ECO:0000259" key="11">
    <source>
        <dbReference type="Pfam" id="PF03895"/>
    </source>
</evidence>
<proteinExistence type="inferred from homology"/>
<dbReference type="SUPFAM" id="SSF54523">
    <property type="entry name" value="Pili subunits"/>
    <property type="match status" value="1"/>
</dbReference>
<dbReference type="InterPro" id="IPR011049">
    <property type="entry name" value="Serralysin-like_metalloprot_C"/>
</dbReference>
<comment type="subcellular location">
    <subcellularLocation>
        <location evidence="2">Cell outer membrane</location>
    </subcellularLocation>
    <subcellularLocation>
        <location evidence="1">Cell surface</location>
    </subcellularLocation>
</comment>
<dbReference type="InterPro" id="IPR008635">
    <property type="entry name" value="Coiled_stalk_dom"/>
</dbReference>